<proteinExistence type="predicted"/>
<sequence length="129" mass="15052">MLAIFGRPGIEELVSQMPRRTPLETIELVFFKLLAVFNPNYNPYTVCMFFSLNSIREFCRIWTIPQWVCLARYVVEMVMQEPQQLKMAVDLIEHLVGGACMYSSNFLIFVDFNDESFCSTNTFNLLRNS</sequence>
<protein>
    <submittedName>
        <fullName evidence="1">Uncharacterized protein</fullName>
    </submittedName>
</protein>
<name>A0A368H4C0_ANCCA</name>
<gene>
    <name evidence="1" type="ORF">ANCCAN_03343</name>
</gene>
<dbReference type="STRING" id="29170.A0A368H4C0"/>
<dbReference type="EMBL" id="JOJR01000022">
    <property type="protein sequence ID" value="RCN50489.1"/>
    <property type="molecule type" value="Genomic_DNA"/>
</dbReference>
<accession>A0A368H4C0</accession>
<organism evidence="1 2">
    <name type="scientific">Ancylostoma caninum</name>
    <name type="common">Dog hookworm</name>
    <dbReference type="NCBI Taxonomy" id="29170"/>
    <lineage>
        <taxon>Eukaryota</taxon>
        <taxon>Metazoa</taxon>
        <taxon>Ecdysozoa</taxon>
        <taxon>Nematoda</taxon>
        <taxon>Chromadorea</taxon>
        <taxon>Rhabditida</taxon>
        <taxon>Rhabditina</taxon>
        <taxon>Rhabditomorpha</taxon>
        <taxon>Strongyloidea</taxon>
        <taxon>Ancylostomatidae</taxon>
        <taxon>Ancylostomatinae</taxon>
        <taxon>Ancylostoma</taxon>
    </lineage>
</organism>
<reference evidence="1 2" key="1">
    <citation type="submission" date="2014-10" db="EMBL/GenBank/DDBJ databases">
        <title>Draft genome of the hookworm Ancylostoma caninum.</title>
        <authorList>
            <person name="Mitreva M."/>
        </authorList>
    </citation>
    <scope>NUCLEOTIDE SEQUENCE [LARGE SCALE GENOMIC DNA]</scope>
    <source>
        <strain evidence="1 2">Baltimore</strain>
    </source>
</reference>
<evidence type="ECO:0000313" key="2">
    <source>
        <dbReference type="Proteomes" id="UP000252519"/>
    </source>
</evidence>
<evidence type="ECO:0000313" key="1">
    <source>
        <dbReference type="EMBL" id="RCN50489.1"/>
    </source>
</evidence>
<keyword evidence="2" id="KW-1185">Reference proteome</keyword>
<comment type="caution">
    <text evidence="1">The sequence shown here is derived from an EMBL/GenBank/DDBJ whole genome shotgun (WGS) entry which is preliminary data.</text>
</comment>
<dbReference type="OrthoDB" id="19938at2759"/>
<dbReference type="Proteomes" id="UP000252519">
    <property type="component" value="Unassembled WGS sequence"/>
</dbReference>
<dbReference type="AlphaFoldDB" id="A0A368H4C0"/>